<organism evidence="1 2">
    <name type="scientific">Paramecium octaurelia</name>
    <dbReference type="NCBI Taxonomy" id="43137"/>
    <lineage>
        <taxon>Eukaryota</taxon>
        <taxon>Sar</taxon>
        <taxon>Alveolata</taxon>
        <taxon>Ciliophora</taxon>
        <taxon>Intramacronucleata</taxon>
        <taxon>Oligohymenophorea</taxon>
        <taxon>Peniculida</taxon>
        <taxon>Parameciidae</taxon>
        <taxon>Paramecium</taxon>
    </lineage>
</organism>
<keyword evidence="2" id="KW-1185">Reference proteome</keyword>
<gene>
    <name evidence="1" type="ORF">POCTA_138.1.T1540049</name>
</gene>
<proteinExistence type="predicted"/>
<dbReference type="OMA" id="HRVITYE"/>
<name>A0A8S1YCC0_PAROT</name>
<accession>A0A8S1YCC0</accession>
<dbReference type="OrthoDB" id="300500at2759"/>
<evidence type="ECO:0000313" key="1">
    <source>
        <dbReference type="EMBL" id="CAD8211400.1"/>
    </source>
</evidence>
<evidence type="ECO:0008006" key="3">
    <source>
        <dbReference type="Google" id="ProtNLM"/>
    </source>
</evidence>
<reference evidence="1" key="1">
    <citation type="submission" date="2021-01" db="EMBL/GenBank/DDBJ databases">
        <authorList>
            <consortium name="Genoscope - CEA"/>
            <person name="William W."/>
        </authorList>
    </citation>
    <scope>NUCLEOTIDE SEQUENCE</scope>
</reference>
<protein>
    <recommendedName>
        <fullName evidence="3">MORN repeat protein</fullName>
    </recommendedName>
</protein>
<dbReference type="AlphaFoldDB" id="A0A8S1YCC0"/>
<dbReference type="Proteomes" id="UP000683925">
    <property type="component" value="Unassembled WGS sequence"/>
</dbReference>
<comment type="caution">
    <text evidence="1">The sequence shown here is derived from an EMBL/GenBank/DDBJ whole genome shotgun (WGS) entry which is preliminary data.</text>
</comment>
<sequence length="185" mass="21635">MKKGQNPISPKKNQQNSKLSLKEQKLYEKFTNNQAQLSKIPNSCIPYQSSFKTKKKIVTNNSYVTESQKRRIKSEQFSILKTIQETLNGGTKSFHRVITYEDGYSYQGEYVESKDDVILQGYGVLKYEDDIIYQGQFRNNKFHGDGICKQDNRLYNLVDWRRKDQKEIRGIFENGILIGEQPVFN</sequence>
<evidence type="ECO:0000313" key="2">
    <source>
        <dbReference type="Proteomes" id="UP000683925"/>
    </source>
</evidence>
<dbReference type="EMBL" id="CAJJDP010000156">
    <property type="protein sequence ID" value="CAD8211400.1"/>
    <property type="molecule type" value="Genomic_DNA"/>
</dbReference>